<dbReference type="Gene3D" id="3.40.50.2300">
    <property type="match status" value="2"/>
</dbReference>
<dbReference type="PANTHER" id="PTHR47628:SF1">
    <property type="entry name" value="ALIPHATIC AMIDASE EXPRESSION-REGULATING PROTEIN"/>
    <property type="match status" value="1"/>
</dbReference>
<comment type="similarity">
    <text evidence="1">Belongs to the leucine-binding protein family.</text>
</comment>
<evidence type="ECO:0000259" key="3">
    <source>
        <dbReference type="Pfam" id="PF13458"/>
    </source>
</evidence>
<dbReference type="InterPro" id="IPR028081">
    <property type="entry name" value="Leu-bd"/>
</dbReference>
<keyword evidence="5" id="KW-1185">Reference proteome</keyword>
<comment type="caution">
    <text evidence="4">The sequence shown here is derived from an EMBL/GenBank/DDBJ whole genome shotgun (WGS) entry which is preliminary data.</text>
</comment>
<reference evidence="4 5" key="1">
    <citation type="journal article" date="2024" name="Chem. Sci.">
        <title>Discovery of a lagriamide polyketide by integrated genome mining, isotopic labeling, and untargeted metabolomics.</title>
        <authorList>
            <person name="Fergusson C.H."/>
            <person name="Saulog J."/>
            <person name="Paulo B.S."/>
            <person name="Wilson D.M."/>
            <person name="Liu D.Y."/>
            <person name="Morehouse N.J."/>
            <person name="Waterworth S."/>
            <person name="Barkei J."/>
            <person name="Gray C.A."/>
            <person name="Kwan J.C."/>
            <person name="Eustaquio A.S."/>
            <person name="Linington R.G."/>
        </authorList>
    </citation>
    <scope>NUCLEOTIDE SEQUENCE [LARGE SCALE GENOMIC DNA]</scope>
    <source>
        <strain evidence="4 5">RL17-338-BIF-B</strain>
    </source>
</reference>
<organism evidence="4 5">
    <name type="scientific">Paraburkholderia acidicola</name>
    <dbReference type="NCBI Taxonomy" id="1912599"/>
    <lineage>
        <taxon>Bacteria</taxon>
        <taxon>Pseudomonadati</taxon>
        <taxon>Pseudomonadota</taxon>
        <taxon>Betaproteobacteria</taxon>
        <taxon>Burkholderiales</taxon>
        <taxon>Burkholderiaceae</taxon>
        <taxon>Paraburkholderia</taxon>
    </lineage>
</organism>
<dbReference type="Proteomes" id="UP001469089">
    <property type="component" value="Unassembled WGS sequence"/>
</dbReference>
<proteinExistence type="inferred from homology"/>
<dbReference type="CDD" id="cd06358">
    <property type="entry name" value="PBP1_NHase"/>
    <property type="match status" value="1"/>
</dbReference>
<evidence type="ECO:0000256" key="2">
    <source>
        <dbReference type="ARBA" id="ARBA00022729"/>
    </source>
</evidence>
<dbReference type="EMBL" id="JAOALG010000001">
    <property type="protein sequence ID" value="MEQ5838983.1"/>
    <property type="molecule type" value="Genomic_DNA"/>
</dbReference>
<dbReference type="RefSeq" id="WP_349541613.1">
    <property type="nucleotide sequence ID" value="NZ_JAOALG010000001.1"/>
</dbReference>
<evidence type="ECO:0000313" key="4">
    <source>
        <dbReference type="EMBL" id="MEQ5838983.1"/>
    </source>
</evidence>
<evidence type="ECO:0000256" key="1">
    <source>
        <dbReference type="ARBA" id="ARBA00010062"/>
    </source>
</evidence>
<keyword evidence="2" id="KW-0732">Signal</keyword>
<accession>A0ABV1LI80</accession>
<sequence length="368" mass="39952">MKRRSVPRRHSRDSRDSKDLTIALCVPLGGAAGLWGPAALASARLAVAELNASSGMAGRQCRLITINAGDDAHEIEASLIELVEAEEVDALVGMHTSAVRHDLLNAIGGSIPFVYTPLYEGGERTPGVFAIGETTVNQLRLAIHWLGEHRHPRRWMFVGNDYVWPHATHRLAHRFVAESGANVVREMYLPFGGGDYDYVLDQIRAQKADALLLSLIGQDAIDFNRAFGAAGLAGRVVRLSCALGENELLGIGAQHTDDLYVASGYFASLNTDANLSFKERYHNHFGARAPTLDTFGQSTYEGVHFLAALLDDARQRNRCNEGGLAQLGTAPLAYRSARGAAYAGGRVNRVPIYLARAEGHQFKVITPI</sequence>
<name>A0ABV1LI80_9BURK</name>
<dbReference type="InterPro" id="IPR028082">
    <property type="entry name" value="Peripla_BP_I"/>
</dbReference>
<gene>
    <name evidence="4" type="ORF">N0A02_05955</name>
</gene>
<feature type="domain" description="Leucine-binding protein" evidence="3">
    <location>
        <begin position="20"/>
        <end position="340"/>
    </location>
</feature>
<dbReference type="Pfam" id="PF13458">
    <property type="entry name" value="Peripla_BP_6"/>
    <property type="match status" value="1"/>
</dbReference>
<evidence type="ECO:0000313" key="5">
    <source>
        <dbReference type="Proteomes" id="UP001469089"/>
    </source>
</evidence>
<dbReference type="SUPFAM" id="SSF53822">
    <property type="entry name" value="Periplasmic binding protein-like I"/>
    <property type="match status" value="1"/>
</dbReference>
<protein>
    <submittedName>
        <fullName evidence="4">Substrate-binding domain-containing protein</fullName>
    </submittedName>
</protein>
<dbReference type="PANTHER" id="PTHR47628">
    <property type="match status" value="1"/>
</dbReference>